<dbReference type="EMBL" id="CP069127">
    <property type="protein sequence ID" value="QRG66605.1"/>
    <property type="molecule type" value="Genomic_DNA"/>
</dbReference>
<feature type="domain" description="VOC" evidence="1">
    <location>
        <begin position="2"/>
        <end position="116"/>
    </location>
</feature>
<reference evidence="2 3" key="1">
    <citation type="submission" date="2021-01" db="EMBL/GenBank/DDBJ databases">
        <title>Identification of strong promoters based on the transcriptome of Brevibacillus choshinensis.</title>
        <authorList>
            <person name="Yao D."/>
            <person name="Zhang K."/>
            <person name="Wu J."/>
        </authorList>
    </citation>
    <scope>NUCLEOTIDE SEQUENCE [LARGE SCALE GENOMIC DNA]</scope>
    <source>
        <strain evidence="2 3">HPD31-SP3</strain>
    </source>
</reference>
<name>A0ABX7FLS9_BRECH</name>
<dbReference type="Gene3D" id="3.10.180.10">
    <property type="entry name" value="2,3-Dihydroxybiphenyl 1,2-Dioxygenase, domain 1"/>
    <property type="match status" value="1"/>
</dbReference>
<proteinExistence type="predicted"/>
<dbReference type="PROSITE" id="PS51819">
    <property type="entry name" value="VOC"/>
    <property type="match status" value="1"/>
</dbReference>
<dbReference type="InterPro" id="IPR037523">
    <property type="entry name" value="VOC_core"/>
</dbReference>
<dbReference type="Pfam" id="PF00903">
    <property type="entry name" value="Glyoxalase"/>
    <property type="match status" value="1"/>
</dbReference>
<accession>A0ABX7FLS9</accession>
<dbReference type="Proteomes" id="UP000596248">
    <property type="component" value="Chromosome"/>
</dbReference>
<protein>
    <submittedName>
        <fullName evidence="2">Bleomycin resistance protein</fullName>
    </submittedName>
</protein>
<gene>
    <name evidence="2" type="ORF">JNE38_24315</name>
</gene>
<organism evidence="2 3">
    <name type="scientific">Brevibacillus choshinensis</name>
    <dbReference type="NCBI Taxonomy" id="54911"/>
    <lineage>
        <taxon>Bacteria</taxon>
        <taxon>Bacillati</taxon>
        <taxon>Bacillota</taxon>
        <taxon>Bacilli</taxon>
        <taxon>Bacillales</taxon>
        <taxon>Paenibacillaceae</taxon>
        <taxon>Brevibacillus</taxon>
    </lineage>
</organism>
<dbReference type="InterPro" id="IPR029068">
    <property type="entry name" value="Glyas_Bleomycin-R_OHBP_Dase"/>
</dbReference>
<sequence>MIIRRLVLQTSMLMEMKSFYTKVLLCPLREEKADSFTVAVGETLLTFQGIAGHKPFYHFAFGISEHAFDGCFRRLKEQGCILVNAAGIEVDTSYIWKGKQLYFEDPEGNIGEVLAFSGVSDAKWLSVQEMGLPVGDVSEAATLLASIPNEYAQESDSFHFYGDPQGVFVLVREQRPWYPTDRGATIHPVLIEVEGAAGDVLQLPGLPYQIIR</sequence>
<evidence type="ECO:0000313" key="2">
    <source>
        <dbReference type="EMBL" id="QRG66605.1"/>
    </source>
</evidence>
<keyword evidence="3" id="KW-1185">Reference proteome</keyword>
<dbReference type="SUPFAM" id="SSF54593">
    <property type="entry name" value="Glyoxalase/Bleomycin resistance protein/Dihydroxybiphenyl dioxygenase"/>
    <property type="match status" value="1"/>
</dbReference>
<evidence type="ECO:0000313" key="3">
    <source>
        <dbReference type="Proteomes" id="UP000596248"/>
    </source>
</evidence>
<dbReference type="RefSeq" id="WP_203353671.1">
    <property type="nucleotide sequence ID" value="NZ_CP069127.1"/>
</dbReference>
<dbReference type="InterPro" id="IPR004360">
    <property type="entry name" value="Glyas_Fos-R_dOase_dom"/>
</dbReference>
<evidence type="ECO:0000259" key="1">
    <source>
        <dbReference type="PROSITE" id="PS51819"/>
    </source>
</evidence>